<dbReference type="InterPro" id="IPR011701">
    <property type="entry name" value="MFS"/>
</dbReference>
<feature type="transmembrane region" description="Helical" evidence="6">
    <location>
        <begin position="434"/>
        <end position="454"/>
    </location>
</feature>
<evidence type="ECO:0000313" key="8">
    <source>
        <dbReference type="Proteomes" id="UP000077266"/>
    </source>
</evidence>
<dbReference type="SUPFAM" id="SSF103473">
    <property type="entry name" value="MFS general substrate transporter"/>
    <property type="match status" value="1"/>
</dbReference>
<dbReference type="PANTHER" id="PTHR21576">
    <property type="entry name" value="UNCHARACTERIZED NODULIN-LIKE PROTEIN"/>
    <property type="match status" value="1"/>
</dbReference>
<keyword evidence="2 6" id="KW-0812">Transmembrane</keyword>
<feature type="transmembrane region" description="Helical" evidence="6">
    <location>
        <begin position="33"/>
        <end position="53"/>
    </location>
</feature>
<dbReference type="AlphaFoldDB" id="A0A165DFB9"/>
<dbReference type="OrthoDB" id="410267at2759"/>
<accession>A0A165DFB9</accession>
<feature type="transmembrane region" description="Helical" evidence="6">
    <location>
        <begin position="369"/>
        <end position="392"/>
    </location>
</feature>
<feature type="transmembrane region" description="Helical" evidence="6">
    <location>
        <begin position="170"/>
        <end position="193"/>
    </location>
</feature>
<proteinExistence type="predicted"/>
<protein>
    <submittedName>
        <fullName evidence="7">MFS general substrate transporter</fullName>
    </submittedName>
</protein>
<feature type="region of interest" description="Disordered" evidence="5">
    <location>
        <begin position="1"/>
        <end position="20"/>
    </location>
</feature>
<dbReference type="Pfam" id="PF07690">
    <property type="entry name" value="MFS_1"/>
    <property type="match status" value="1"/>
</dbReference>
<keyword evidence="8" id="KW-1185">Reference proteome</keyword>
<feature type="transmembrane region" description="Helical" evidence="6">
    <location>
        <begin position="133"/>
        <end position="158"/>
    </location>
</feature>
<feature type="transmembrane region" description="Helical" evidence="6">
    <location>
        <begin position="73"/>
        <end position="93"/>
    </location>
</feature>
<reference evidence="7 8" key="1">
    <citation type="journal article" date="2016" name="Mol. Biol. Evol.">
        <title>Comparative Genomics of Early-Diverging Mushroom-Forming Fungi Provides Insights into the Origins of Lignocellulose Decay Capabilities.</title>
        <authorList>
            <person name="Nagy L.G."/>
            <person name="Riley R."/>
            <person name="Tritt A."/>
            <person name="Adam C."/>
            <person name="Daum C."/>
            <person name="Floudas D."/>
            <person name="Sun H."/>
            <person name="Yadav J.S."/>
            <person name="Pangilinan J."/>
            <person name="Larsson K.H."/>
            <person name="Matsuura K."/>
            <person name="Barry K."/>
            <person name="Labutti K."/>
            <person name="Kuo R."/>
            <person name="Ohm R.A."/>
            <person name="Bhattacharya S.S."/>
            <person name="Shirouzu T."/>
            <person name="Yoshinaga Y."/>
            <person name="Martin F.M."/>
            <person name="Grigoriev I.V."/>
            <person name="Hibbett D.S."/>
        </authorList>
    </citation>
    <scope>NUCLEOTIDE SEQUENCE [LARGE SCALE GENOMIC DNA]</scope>
    <source>
        <strain evidence="7 8">HHB12029</strain>
    </source>
</reference>
<evidence type="ECO:0000313" key="7">
    <source>
        <dbReference type="EMBL" id="KZV84422.1"/>
    </source>
</evidence>
<feature type="transmembrane region" description="Helical" evidence="6">
    <location>
        <begin position="398"/>
        <end position="422"/>
    </location>
</feature>
<gene>
    <name evidence="7" type="ORF">EXIGLDRAFT_842193</name>
</gene>
<feature type="transmembrane region" description="Helical" evidence="6">
    <location>
        <begin position="100"/>
        <end position="121"/>
    </location>
</feature>
<dbReference type="GO" id="GO:0022857">
    <property type="term" value="F:transmembrane transporter activity"/>
    <property type="evidence" value="ECO:0007669"/>
    <property type="project" value="InterPro"/>
</dbReference>
<evidence type="ECO:0000256" key="3">
    <source>
        <dbReference type="ARBA" id="ARBA00022989"/>
    </source>
</evidence>
<dbReference type="InterPro" id="IPR036259">
    <property type="entry name" value="MFS_trans_sf"/>
</dbReference>
<keyword evidence="3 6" id="KW-1133">Transmembrane helix</keyword>
<dbReference type="Gene3D" id="1.20.1250.20">
    <property type="entry name" value="MFS general substrate transporter like domains"/>
    <property type="match status" value="1"/>
</dbReference>
<sequence length="505" mass="53610">MPHPIELSRSRSRQPAARTPVQPIAPRVRNVKLALVCLSMVLNAMSSGAIFTFPLLAPQLARHLRLTQPQLSTIALAGMMGQYPFAALIGSLVDRAGPAACSLLAAGLLAGGLGAFSNQISHAPPYPDPASPVQYYILVLSFAMLGLGAVSSYFASLVCASKNFPDYPGAAAGTSMALFGFSPLVLSLFASSLFTTPDGLDVTRFTAFVAALAGATHIFGALTLQILPPPAVEPARSPLPRIDEERASLDERSALLPKPTPSYLELPPGCDGSVRTLLTNIDFWILAFASLCALGICETIIANIGTVVLALPASLYTFSDPITITATQVRLISITNTVSRLVFGFLADFTSPIANYLPSGELEYPRKSYISRVLFLVLGTTCLSAALAWMLFGVSTQSGVWVLSVGAGTAYGGFFAILPGLVSSIFGARDFARNFGIISYSAFIGTPIFTYIYAFNSEQHTSDGAEDGVCKGEDCFRSTFWVCEACALATLCGLAVLWKRWQGRV</sequence>
<evidence type="ECO:0000256" key="1">
    <source>
        <dbReference type="ARBA" id="ARBA00004141"/>
    </source>
</evidence>
<name>A0A165DFB9_EXIGL</name>
<dbReference type="InParanoid" id="A0A165DFB9"/>
<dbReference type="GO" id="GO:0000329">
    <property type="term" value="C:fungal-type vacuole membrane"/>
    <property type="evidence" value="ECO:0007669"/>
    <property type="project" value="TreeGrafter"/>
</dbReference>
<feature type="transmembrane region" description="Helical" evidence="6">
    <location>
        <begin position="205"/>
        <end position="227"/>
    </location>
</feature>
<feature type="transmembrane region" description="Helical" evidence="6">
    <location>
        <begin position="479"/>
        <end position="498"/>
    </location>
</feature>
<keyword evidence="4 6" id="KW-0472">Membrane</keyword>
<dbReference type="Proteomes" id="UP000077266">
    <property type="component" value="Unassembled WGS sequence"/>
</dbReference>
<evidence type="ECO:0000256" key="6">
    <source>
        <dbReference type="SAM" id="Phobius"/>
    </source>
</evidence>
<evidence type="ECO:0000256" key="2">
    <source>
        <dbReference type="ARBA" id="ARBA00022692"/>
    </source>
</evidence>
<dbReference type="EMBL" id="KV426225">
    <property type="protein sequence ID" value="KZV84422.1"/>
    <property type="molecule type" value="Genomic_DNA"/>
</dbReference>
<comment type="subcellular location">
    <subcellularLocation>
        <location evidence="1">Membrane</location>
        <topology evidence="1">Multi-pass membrane protein</topology>
    </subcellularLocation>
</comment>
<organism evidence="7 8">
    <name type="scientific">Exidia glandulosa HHB12029</name>
    <dbReference type="NCBI Taxonomy" id="1314781"/>
    <lineage>
        <taxon>Eukaryota</taxon>
        <taxon>Fungi</taxon>
        <taxon>Dikarya</taxon>
        <taxon>Basidiomycota</taxon>
        <taxon>Agaricomycotina</taxon>
        <taxon>Agaricomycetes</taxon>
        <taxon>Auriculariales</taxon>
        <taxon>Exidiaceae</taxon>
        <taxon>Exidia</taxon>
    </lineage>
</organism>
<dbReference type="PANTHER" id="PTHR21576:SF158">
    <property type="entry name" value="RIBOSOMAL RNA-PROCESSING PROTEIN 12-LIKE CONSERVED DOMAIN-CONTAINING PROTEIN"/>
    <property type="match status" value="1"/>
</dbReference>
<dbReference type="STRING" id="1314781.A0A165DFB9"/>
<evidence type="ECO:0000256" key="5">
    <source>
        <dbReference type="SAM" id="MobiDB-lite"/>
    </source>
</evidence>
<evidence type="ECO:0000256" key="4">
    <source>
        <dbReference type="ARBA" id="ARBA00023136"/>
    </source>
</evidence>